<keyword evidence="6 9" id="KW-0443">Lipid metabolism</keyword>
<keyword evidence="4 9" id="KW-0444">Lipid biosynthesis</keyword>
<reference evidence="10 11" key="1">
    <citation type="submission" date="2018-09" db="EMBL/GenBank/DDBJ databases">
        <authorList>
            <person name="Zhu H."/>
        </authorList>
    </citation>
    <scope>NUCLEOTIDE SEQUENCE [LARGE SCALE GENOMIC DNA]</scope>
    <source>
        <strain evidence="10 11">K1W22B-8</strain>
    </source>
</reference>
<dbReference type="CDD" id="cd01288">
    <property type="entry name" value="FabZ"/>
    <property type="match status" value="1"/>
</dbReference>
<keyword evidence="5 9" id="KW-0441">Lipid A biosynthesis</keyword>
<evidence type="ECO:0000313" key="11">
    <source>
        <dbReference type="Proteomes" id="UP000284605"/>
    </source>
</evidence>
<comment type="function">
    <text evidence="8 9">Involved in unsaturated fatty acids biosynthesis. Catalyzes the dehydration of short chain beta-hydroxyacyl-ACPs and long chain saturated and unsaturated beta-hydroxyacyl-ACPs.</text>
</comment>
<dbReference type="GO" id="GO:0016020">
    <property type="term" value="C:membrane"/>
    <property type="evidence" value="ECO:0007669"/>
    <property type="project" value="GOC"/>
</dbReference>
<dbReference type="HAMAP" id="MF_00406">
    <property type="entry name" value="FabZ"/>
    <property type="match status" value="1"/>
</dbReference>
<dbReference type="PANTHER" id="PTHR30272">
    <property type="entry name" value="3-HYDROXYACYL-[ACYL-CARRIER-PROTEIN] DEHYDRATASE"/>
    <property type="match status" value="1"/>
</dbReference>
<dbReference type="GO" id="GO:0005737">
    <property type="term" value="C:cytoplasm"/>
    <property type="evidence" value="ECO:0007669"/>
    <property type="project" value="UniProtKB-SubCell"/>
</dbReference>
<dbReference type="NCBIfam" id="NF000582">
    <property type="entry name" value="PRK00006.1"/>
    <property type="match status" value="1"/>
</dbReference>
<proteinExistence type="inferred from homology"/>
<evidence type="ECO:0000256" key="2">
    <source>
        <dbReference type="ARBA" id="ARBA00009174"/>
    </source>
</evidence>
<dbReference type="NCBIfam" id="TIGR01750">
    <property type="entry name" value="fabZ"/>
    <property type="match status" value="1"/>
</dbReference>
<dbReference type="EMBL" id="QYUK01000011">
    <property type="protein sequence ID" value="RJF87434.1"/>
    <property type="molecule type" value="Genomic_DNA"/>
</dbReference>
<evidence type="ECO:0000256" key="4">
    <source>
        <dbReference type="ARBA" id="ARBA00022516"/>
    </source>
</evidence>
<keyword evidence="11" id="KW-1185">Reference proteome</keyword>
<evidence type="ECO:0000256" key="9">
    <source>
        <dbReference type="HAMAP-Rule" id="MF_00406"/>
    </source>
</evidence>
<comment type="similarity">
    <text evidence="2 9">Belongs to the thioester dehydratase family. FabZ subfamily.</text>
</comment>
<feature type="active site" evidence="9">
    <location>
        <position position="61"/>
    </location>
</feature>
<protein>
    <recommendedName>
        <fullName evidence="9">3-hydroxyacyl-[acyl-carrier-protein] dehydratase FabZ</fullName>
        <ecNumber evidence="9">4.2.1.59</ecNumber>
    </recommendedName>
    <alternativeName>
        <fullName evidence="9">(3R)-hydroxymyristoyl-[acyl-carrier-protein] dehydratase</fullName>
        <shortName evidence="9">(3R)-hydroxymyristoyl-ACP dehydrase</shortName>
    </alternativeName>
    <alternativeName>
        <fullName evidence="9">Beta-hydroxyacyl-ACP dehydratase</fullName>
    </alternativeName>
</protein>
<dbReference type="Proteomes" id="UP000284605">
    <property type="component" value="Unassembled WGS sequence"/>
</dbReference>
<dbReference type="InterPro" id="IPR029069">
    <property type="entry name" value="HotDog_dom_sf"/>
</dbReference>
<comment type="catalytic activity">
    <reaction evidence="9">
        <text>a (3R)-hydroxyacyl-[ACP] = a (2E)-enoyl-[ACP] + H2O</text>
        <dbReference type="Rhea" id="RHEA:13097"/>
        <dbReference type="Rhea" id="RHEA-COMP:9925"/>
        <dbReference type="Rhea" id="RHEA-COMP:9945"/>
        <dbReference type="ChEBI" id="CHEBI:15377"/>
        <dbReference type="ChEBI" id="CHEBI:78784"/>
        <dbReference type="ChEBI" id="CHEBI:78827"/>
        <dbReference type="EC" id="4.2.1.59"/>
    </reaction>
</comment>
<evidence type="ECO:0000256" key="8">
    <source>
        <dbReference type="ARBA" id="ARBA00025049"/>
    </source>
</evidence>
<dbReference type="EC" id="4.2.1.59" evidence="9"/>
<dbReference type="SUPFAM" id="SSF54637">
    <property type="entry name" value="Thioesterase/thiol ester dehydrase-isomerase"/>
    <property type="match status" value="1"/>
</dbReference>
<dbReference type="Gene3D" id="3.10.129.10">
    <property type="entry name" value="Hotdog Thioesterase"/>
    <property type="match status" value="1"/>
</dbReference>
<dbReference type="InterPro" id="IPR013114">
    <property type="entry name" value="FabA_FabZ"/>
</dbReference>
<organism evidence="10 11">
    <name type="scientific">Oleomonas cavernae</name>
    <dbReference type="NCBI Taxonomy" id="2320859"/>
    <lineage>
        <taxon>Bacteria</taxon>
        <taxon>Pseudomonadati</taxon>
        <taxon>Pseudomonadota</taxon>
        <taxon>Alphaproteobacteria</taxon>
        <taxon>Acetobacterales</taxon>
        <taxon>Acetobacteraceae</taxon>
        <taxon>Oleomonas</taxon>
    </lineage>
</organism>
<name>A0A418WBT4_9PROT</name>
<evidence type="ECO:0000313" key="10">
    <source>
        <dbReference type="EMBL" id="RJF87434.1"/>
    </source>
</evidence>
<dbReference type="GO" id="GO:0006633">
    <property type="term" value="P:fatty acid biosynthetic process"/>
    <property type="evidence" value="ECO:0007669"/>
    <property type="project" value="UniProtKB-UniRule"/>
</dbReference>
<comment type="subcellular location">
    <subcellularLocation>
        <location evidence="1 9">Cytoplasm</location>
    </subcellularLocation>
</comment>
<dbReference type="PANTHER" id="PTHR30272:SF1">
    <property type="entry name" value="3-HYDROXYACYL-[ACYL-CARRIER-PROTEIN] DEHYDRATASE"/>
    <property type="match status" value="1"/>
</dbReference>
<evidence type="ECO:0000256" key="7">
    <source>
        <dbReference type="ARBA" id="ARBA00023239"/>
    </source>
</evidence>
<evidence type="ECO:0000256" key="5">
    <source>
        <dbReference type="ARBA" id="ARBA00022556"/>
    </source>
</evidence>
<sequence>MAEAEESGKATLEAVDVMRIMEMIPHRYPMLLVDRVIELKGGESATGIKNVTINEPFFQGHFPGHPVMPGVLIVEAMAQTSGIVVIQGLGPATSGRGRLVYFMSIDECRFRKPVLPGDQMMIHVAKERHRGNVWKFKCEAKVAGALVAEAIVTAMIVDR</sequence>
<keyword evidence="7 9" id="KW-0456">Lyase</keyword>
<gene>
    <name evidence="9 10" type="primary">fabZ</name>
    <name evidence="10" type="ORF">D3874_10715</name>
</gene>
<evidence type="ECO:0000256" key="3">
    <source>
        <dbReference type="ARBA" id="ARBA00022490"/>
    </source>
</evidence>
<evidence type="ECO:0000256" key="6">
    <source>
        <dbReference type="ARBA" id="ARBA00023098"/>
    </source>
</evidence>
<accession>A0A418WBT4</accession>
<dbReference type="InterPro" id="IPR010084">
    <property type="entry name" value="FabZ"/>
</dbReference>
<evidence type="ECO:0000256" key="1">
    <source>
        <dbReference type="ARBA" id="ARBA00004496"/>
    </source>
</evidence>
<comment type="caution">
    <text evidence="10">The sequence shown here is derived from an EMBL/GenBank/DDBJ whole genome shotgun (WGS) entry which is preliminary data.</text>
</comment>
<dbReference type="FunFam" id="3.10.129.10:FF:000001">
    <property type="entry name" value="3-hydroxyacyl-[acyl-carrier-protein] dehydratase FabZ"/>
    <property type="match status" value="1"/>
</dbReference>
<dbReference type="GO" id="GO:0009245">
    <property type="term" value="P:lipid A biosynthetic process"/>
    <property type="evidence" value="ECO:0007669"/>
    <property type="project" value="UniProtKB-UniRule"/>
</dbReference>
<dbReference type="AlphaFoldDB" id="A0A418WBT4"/>
<dbReference type="OrthoDB" id="9772788at2"/>
<dbReference type="GO" id="GO:0019171">
    <property type="term" value="F:(3R)-hydroxyacyl-[acyl-carrier-protein] dehydratase activity"/>
    <property type="evidence" value="ECO:0007669"/>
    <property type="project" value="UniProtKB-EC"/>
</dbReference>
<keyword evidence="3 9" id="KW-0963">Cytoplasm</keyword>
<dbReference type="Pfam" id="PF07977">
    <property type="entry name" value="FabA"/>
    <property type="match status" value="1"/>
</dbReference>
<dbReference type="RefSeq" id="WP_119778073.1">
    <property type="nucleotide sequence ID" value="NZ_QYUK01000011.1"/>
</dbReference>